<dbReference type="GeneID" id="67015740"/>
<organism evidence="1 2">
    <name type="scientific">Alternaria atra</name>
    <dbReference type="NCBI Taxonomy" id="119953"/>
    <lineage>
        <taxon>Eukaryota</taxon>
        <taxon>Fungi</taxon>
        <taxon>Dikarya</taxon>
        <taxon>Ascomycota</taxon>
        <taxon>Pezizomycotina</taxon>
        <taxon>Dothideomycetes</taxon>
        <taxon>Pleosporomycetidae</taxon>
        <taxon>Pleosporales</taxon>
        <taxon>Pleosporineae</taxon>
        <taxon>Pleosporaceae</taxon>
        <taxon>Alternaria</taxon>
        <taxon>Alternaria sect. Ulocladioides</taxon>
    </lineage>
</organism>
<dbReference type="RefSeq" id="XP_043167654.1">
    <property type="nucleotide sequence ID" value="XM_043311719.1"/>
</dbReference>
<dbReference type="OrthoDB" id="10357455at2759"/>
<protein>
    <submittedName>
        <fullName evidence="1">Uncharacterized protein</fullName>
    </submittedName>
</protein>
<keyword evidence="2" id="KW-1185">Reference proteome</keyword>
<comment type="caution">
    <text evidence="1">The sequence shown here is derived from an EMBL/GenBank/DDBJ whole genome shotgun (WGS) entry which is preliminary data.</text>
</comment>
<dbReference type="Proteomes" id="UP000676310">
    <property type="component" value="Unassembled WGS sequence"/>
</dbReference>
<evidence type="ECO:0000313" key="2">
    <source>
        <dbReference type="Proteomes" id="UP000676310"/>
    </source>
</evidence>
<evidence type="ECO:0000313" key="1">
    <source>
        <dbReference type="EMBL" id="CAG5156311.1"/>
    </source>
</evidence>
<gene>
    <name evidence="1" type="ORF">ALTATR162_LOCUS4109</name>
</gene>
<sequence length="146" mass="16770">MSAPIDTEWPYQRNLNIREIEKTPVSLVKTPLQITEPNYEFPEKGDSIVPVETQLHLEWLLTKYELFLAKKRLARMSHSLAPNNLRPTCVEFAYNFPQVYNPRMPSASDQWLVPKPYDPSININTERRQVSSTPTSTTLMAPGTPV</sequence>
<accession>A0A8J2HXP0</accession>
<name>A0A8J2HXP0_9PLEO</name>
<dbReference type="EMBL" id="CAJRGZ010000017">
    <property type="protein sequence ID" value="CAG5156311.1"/>
    <property type="molecule type" value="Genomic_DNA"/>
</dbReference>
<proteinExistence type="predicted"/>
<dbReference type="AlphaFoldDB" id="A0A8J2HXP0"/>
<reference evidence="1" key="1">
    <citation type="submission" date="2021-05" db="EMBL/GenBank/DDBJ databases">
        <authorList>
            <person name="Stam R."/>
        </authorList>
    </citation>
    <scope>NUCLEOTIDE SEQUENCE</scope>
    <source>
        <strain evidence="1">CS162</strain>
    </source>
</reference>